<dbReference type="InterPro" id="IPR014777">
    <property type="entry name" value="4pyrrole_Mease_sub1"/>
</dbReference>
<dbReference type="InterPro" id="IPR006367">
    <property type="entry name" value="Sirohaem_synthase_N"/>
</dbReference>
<evidence type="ECO:0000256" key="4">
    <source>
        <dbReference type="ARBA" id="ARBA00023027"/>
    </source>
</evidence>
<dbReference type="PANTHER" id="PTHR35330:SF1">
    <property type="entry name" value="SIROHEME BIOSYNTHESIS PROTEIN MET8"/>
    <property type="match status" value="1"/>
</dbReference>
<dbReference type="SUPFAM" id="SSF53790">
    <property type="entry name" value="Tetrapyrrole methylase"/>
    <property type="match status" value="1"/>
</dbReference>
<dbReference type="GO" id="GO:0032259">
    <property type="term" value="P:methylation"/>
    <property type="evidence" value="ECO:0007669"/>
    <property type="project" value="UniProtKB-KW"/>
</dbReference>
<dbReference type="PANTHER" id="PTHR35330">
    <property type="entry name" value="SIROHEME BIOSYNTHESIS PROTEIN MET8"/>
    <property type="match status" value="1"/>
</dbReference>
<evidence type="ECO:0000256" key="1">
    <source>
        <dbReference type="ARBA" id="ARBA00005010"/>
    </source>
</evidence>
<evidence type="ECO:0000313" key="8">
    <source>
        <dbReference type="EMBL" id="SLK06968.1"/>
    </source>
</evidence>
<proteinExistence type="predicted"/>
<dbReference type="GO" id="GO:0004325">
    <property type="term" value="F:ferrochelatase activity"/>
    <property type="evidence" value="ECO:0007669"/>
    <property type="project" value="InterPro"/>
</dbReference>
<dbReference type="GO" id="GO:0043115">
    <property type="term" value="F:precorrin-2 dehydrogenase activity"/>
    <property type="evidence" value="ECO:0007669"/>
    <property type="project" value="UniProtKB-EC"/>
</dbReference>
<dbReference type="SUPFAM" id="SSF75615">
    <property type="entry name" value="Siroheme synthase middle domains-like"/>
    <property type="match status" value="1"/>
</dbReference>
<keyword evidence="9" id="KW-1185">Reference proteome</keyword>
<comment type="catalytic activity">
    <reaction evidence="6">
        <text>precorrin-2 + NAD(+) = sirohydrochlorin + NADH + 2 H(+)</text>
        <dbReference type="Rhea" id="RHEA:15613"/>
        <dbReference type="ChEBI" id="CHEBI:15378"/>
        <dbReference type="ChEBI" id="CHEBI:57540"/>
        <dbReference type="ChEBI" id="CHEBI:57945"/>
        <dbReference type="ChEBI" id="CHEBI:58351"/>
        <dbReference type="ChEBI" id="CHEBI:58827"/>
        <dbReference type="EC" id="1.3.1.76"/>
    </reaction>
</comment>
<evidence type="ECO:0000256" key="5">
    <source>
        <dbReference type="ARBA" id="ARBA00023244"/>
    </source>
</evidence>
<dbReference type="GO" id="GO:0008168">
    <property type="term" value="F:methyltransferase activity"/>
    <property type="evidence" value="ECO:0007669"/>
    <property type="project" value="UniProtKB-KW"/>
</dbReference>
<keyword evidence="8" id="KW-0489">Methyltransferase</keyword>
<evidence type="ECO:0000256" key="3">
    <source>
        <dbReference type="ARBA" id="ARBA00023002"/>
    </source>
</evidence>
<protein>
    <recommendedName>
        <fullName evidence="2">precorrin-2 dehydrogenase</fullName>
        <ecNumber evidence="2">1.3.1.76</ecNumber>
    </recommendedName>
</protein>
<evidence type="ECO:0000256" key="2">
    <source>
        <dbReference type="ARBA" id="ARBA00012400"/>
    </source>
</evidence>
<evidence type="ECO:0000313" key="9">
    <source>
        <dbReference type="Proteomes" id="UP000190989"/>
    </source>
</evidence>
<evidence type="ECO:0000259" key="7">
    <source>
        <dbReference type="Pfam" id="PF10414"/>
    </source>
</evidence>
<keyword evidence="5" id="KW-0627">Porphyrin biosynthesis</keyword>
<dbReference type="SUPFAM" id="SSF51735">
    <property type="entry name" value="NAD(P)-binding Rossmann-fold domains"/>
    <property type="match status" value="1"/>
</dbReference>
<dbReference type="RefSeq" id="WP_079731250.1">
    <property type="nucleotide sequence ID" value="NZ_FVZE01000006.1"/>
</dbReference>
<feature type="domain" description="Sirohaem synthase dimerisation" evidence="7">
    <location>
        <begin position="128"/>
        <end position="161"/>
    </location>
</feature>
<dbReference type="AlphaFoldDB" id="A0A1U6IFZ1"/>
<dbReference type="InterPro" id="IPR036291">
    <property type="entry name" value="NAD(P)-bd_dom_sf"/>
</dbReference>
<keyword evidence="4" id="KW-0520">NAD</keyword>
<sequence length="265" mass="27757">MIETLPLFHRIAGQPVVVLGAGEAAEAKRRLVQRAGGIVVDDLQEGIDKGARLAFIAHEDEAAAEGDTVRARCAGLLVNATDRPALCDFTVPSILDRSPVLVAIGTGGASAGLAKQLRLRLEVLLPQSLGALAKALGAARAAVRGRFPDAGDRRRALDAALGSGGPLDPLDEASAGRIDDWLSAADHERVGAVEIVLHSDDPEDLTLRQARLMGSADLIAYEAEVPRAVLDRARADAARVMVAPGESPRPGEGLTILLRMARMAD</sequence>
<gene>
    <name evidence="8" type="ORF">SAMN06295987_106106</name>
</gene>
<accession>A0A1U6IFZ1</accession>
<dbReference type="InterPro" id="IPR028161">
    <property type="entry name" value="Met8-like"/>
</dbReference>
<dbReference type="Pfam" id="PF10414">
    <property type="entry name" value="CysG_dimeriser"/>
    <property type="match status" value="1"/>
</dbReference>
<dbReference type="Proteomes" id="UP000190989">
    <property type="component" value="Unassembled WGS sequence"/>
</dbReference>
<dbReference type="Gene3D" id="3.40.1010.10">
    <property type="entry name" value="Cobalt-precorrin-4 Transmethylase, Domain 1"/>
    <property type="match status" value="1"/>
</dbReference>
<name>A0A1U6IFZ1_9SPHN</name>
<dbReference type="InterPro" id="IPR019478">
    <property type="entry name" value="Sirohaem_synthase_dimer_dom"/>
</dbReference>
<dbReference type="STRING" id="428990.SAMN06295987_106106"/>
<comment type="pathway">
    <text evidence="1">Porphyrin-containing compound metabolism; siroheme biosynthesis; sirohydrochlorin from precorrin-2: step 1/1.</text>
</comment>
<evidence type="ECO:0000256" key="6">
    <source>
        <dbReference type="ARBA" id="ARBA00047561"/>
    </source>
</evidence>
<dbReference type="Gene3D" id="3.30.160.110">
    <property type="entry name" value="Siroheme synthase, domain 2"/>
    <property type="match status" value="1"/>
</dbReference>
<dbReference type="NCBIfam" id="TIGR01470">
    <property type="entry name" value="cysG_Nterm"/>
    <property type="match status" value="1"/>
</dbReference>
<organism evidence="8 9">
    <name type="scientific">Novosphingobium mathurense</name>
    <dbReference type="NCBI Taxonomy" id="428990"/>
    <lineage>
        <taxon>Bacteria</taxon>
        <taxon>Pseudomonadati</taxon>
        <taxon>Pseudomonadota</taxon>
        <taxon>Alphaproteobacteria</taxon>
        <taxon>Sphingomonadales</taxon>
        <taxon>Sphingomonadaceae</taxon>
        <taxon>Novosphingobium</taxon>
    </lineage>
</organism>
<dbReference type="EC" id="1.3.1.76" evidence="2"/>
<reference evidence="9" key="1">
    <citation type="submission" date="2017-02" db="EMBL/GenBank/DDBJ databases">
        <authorList>
            <person name="Varghese N."/>
            <person name="Submissions S."/>
        </authorList>
    </citation>
    <scope>NUCLEOTIDE SEQUENCE [LARGE SCALE GENOMIC DNA]</scope>
    <source>
        <strain evidence="9">SM117</strain>
    </source>
</reference>
<keyword evidence="3" id="KW-0560">Oxidoreductase</keyword>
<dbReference type="Pfam" id="PF13241">
    <property type="entry name" value="NAD_binding_7"/>
    <property type="match status" value="1"/>
</dbReference>
<dbReference type="EMBL" id="FVZE01000006">
    <property type="protein sequence ID" value="SLK06968.1"/>
    <property type="molecule type" value="Genomic_DNA"/>
</dbReference>
<keyword evidence="8" id="KW-0808">Transferase</keyword>
<dbReference type="UniPathway" id="UPA00262">
    <property type="reaction ID" value="UER00222"/>
</dbReference>
<dbReference type="InterPro" id="IPR035996">
    <property type="entry name" value="4pyrrol_Methylase_sf"/>
</dbReference>
<dbReference type="GO" id="GO:0019354">
    <property type="term" value="P:siroheme biosynthetic process"/>
    <property type="evidence" value="ECO:0007669"/>
    <property type="project" value="UniProtKB-UniPathway"/>
</dbReference>